<feature type="chain" id="PRO_5046351067" evidence="1">
    <location>
        <begin position="19"/>
        <end position="124"/>
    </location>
</feature>
<feature type="signal peptide" evidence="1">
    <location>
        <begin position="1"/>
        <end position="18"/>
    </location>
</feature>
<keyword evidence="3" id="KW-1185">Reference proteome</keyword>
<keyword evidence="1" id="KW-0732">Signal</keyword>
<comment type="caution">
    <text evidence="2">The sequence shown here is derived from an EMBL/GenBank/DDBJ whole genome shotgun (WGS) entry which is preliminary data.</text>
</comment>
<evidence type="ECO:0000313" key="2">
    <source>
        <dbReference type="EMBL" id="MDE5416072.1"/>
    </source>
</evidence>
<evidence type="ECO:0000256" key="1">
    <source>
        <dbReference type="SAM" id="SignalP"/>
    </source>
</evidence>
<dbReference type="RefSeq" id="WP_275120659.1">
    <property type="nucleotide sequence ID" value="NZ_JAOTPO010000025.1"/>
</dbReference>
<dbReference type="EMBL" id="JAOTPO010000025">
    <property type="protein sequence ID" value="MDE5416072.1"/>
    <property type="molecule type" value="Genomic_DNA"/>
</dbReference>
<accession>A0ABT5VL97</accession>
<protein>
    <submittedName>
        <fullName evidence="2">Uncharacterized protein</fullName>
    </submittedName>
</protein>
<dbReference type="PROSITE" id="PS51257">
    <property type="entry name" value="PROKAR_LIPOPROTEIN"/>
    <property type="match status" value="1"/>
</dbReference>
<reference evidence="2" key="1">
    <citation type="submission" date="2024-05" db="EMBL/GenBank/DDBJ databases">
        <title>Alkalihalobacillus sp. strain MEB203 novel alkaliphilic bacterium from Lonar Lake, India.</title>
        <authorList>
            <person name="Joshi A."/>
            <person name="Thite S."/>
            <person name="Mengade P."/>
        </authorList>
    </citation>
    <scope>NUCLEOTIDE SEQUENCE</scope>
    <source>
        <strain evidence="2">MEB 203</strain>
    </source>
</reference>
<sequence>MRPFAVILFLGLFLSLVAGCNSTEALPEELEELRPSTPGQYYIIGFQKNDWELEELQQEVERFIDDERVVGVSMFYKVTEEHNVVLKKYNFNLSSGFVVLEYEGTPYYVSSYSGFESTREKETH</sequence>
<name>A0ABT5VL97_9BACI</name>
<gene>
    <name evidence="2" type="ORF">N7Z68_22345</name>
</gene>
<proteinExistence type="predicted"/>
<evidence type="ECO:0000313" key="3">
    <source>
        <dbReference type="Proteomes" id="UP001148125"/>
    </source>
</evidence>
<dbReference type="Proteomes" id="UP001148125">
    <property type="component" value="Unassembled WGS sequence"/>
</dbReference>
<organism evidence="2 3">
    <name type="scientific">Alkalihalobacterium chitinilyticum</name>
    <dbReference type="NCBI Taxonomy" id="2980103"/>
    <lineage>
        <taxon>Bacteria</taxon>
        <taxon>Bacillati</taxon>
        <taxon>Bacillota</taxon>
        <taxon>Bacilli</taxon>
        <taxon>Bacillales</taxon>
        <taxon>Bacillaceae</taxon>
        <taxon>Alkalihalobacterium</taxon>
    </lineage>
</organism>